<dbReference type="InterPro" id="IPR022302">
    <property type="entry name" value="Phosphoesterase_putative"/>
</dbReference>
<dbReference type="SUPFAM" id="SSF56300">
    <property type="entry name" value="Metallo-dependent phosphatases"/>
    <property type="match status" value="1"/>
</dbReference>
<feature type="domain" description="Calcineurin-like phosphoesterase" evidence="1">
    <location>
        <begin position="42"/>
        <end position="246"/>
    </location>
</feature>
<dbReference type="Gene3D" id="3.60.21.10">
    <property type="match status" value="1"/>
</dbReference>
<dbReference type="Pfam" id="PF00149">
    <property type="entry name" value="Metallophos"/>
    <property type="match status" value="1"/>
</dbReference>
<organism evidence="2 3">
    <name type="scientific">Streptococcus troglodytae</name>
    <dbReference type="NCBI Taxonomy" id="1111760"/>
    <lineage>
        <taxon>Bacteria</taxon>
        <taxon>Bacillati</taxon>
        <taxon>Bacillota</taxon>
        <taxon>Bacilli</taxon>
        <taxon>Lactobacillales</taxon>
        <taxon>Streptococcaceae</taxon>
        <taxon>Streptococcus</taxon>
    </lineage>
</organism>
<dbReference type="NCBIfam" id="TIGR03729">
    <property type="entry name" value="acc_ester"/>
    <property type="match status" value="1"/>
</dbReference>
<protein>
    <submittedName>
        <fullName evidence="2">Phosphohydrolase</fullName>
    </submittedName>
</protein>
<dbReference type="InterPro" id="IPR029052">
    <property type="entry name" value="Metallo-depent_PP-like"/>
</dbReference>
<evidence type="ECO:0000313" key="2">
    <source>
        <dbReference type="EMBL" id="BAQ24660.1"/>
    </source>
</evidence>
<dbReference type="PANTHER" id="PTHR36492:SF2">
    <property type="entry name" value="[ACYL-CARRIER-PROTEIN] PHOSPHODIESTERASE PPTH"/>
    <property type="match status" value="1"/>
</dbReference>
<keyword evidence="2" id="KW-0378">Hydrolase</keyword>
<keyword evidence="3" id="KW-1185">Reference proteome</keyword>
<dbReference type="EMBL" id="AP014612">
    <property type="protein sequence ID" value="BAQ24660.1"/>
    <property type="molecule type" value="Genomic_DNA"/>
</dbReference>
<dbReference type="GO" id="GO:0016787">
    <property type="term" value="F:hydrolase activity"/>
    <property type="evidence" value="ECO:0007669"/>
    <property type="project" value="UniProtKB-KW"/>
</dbReference>
<dbReference type="KEGG" id="strg:SRT_13990"/>
<dbReference type="AlphaFoldDB" id="A0A1L7LKL9"/>
<dbReference type="PANTHER" id="PTHR36492">
    <property type="match status" value="1"/>
</dbReference>
<dbReference type="CDD" id="cd00838">
    <property type="entry name" value="MPP_superfamily"/>
    <property type="match status" value="1"/>
</dbReference>
<evidence type="ECO:0000313" key="3">
    <source>
        <dbReference type="Proteomes" id="UP000217758"/>
    </source>
</evidence>
<proteinExistence type="predicted"/>
<evidence type="ECO:0000259" key="1">
    <source>
        <dbReference type="Pfam" id="PF00149"/>
    </source>
</evidence>
<dbReference type="InterPro" id="IPR052963">
    <property type="entry name" value="Pantetheine_PDE"/>
</dbReference>
<dbReference type="InterPro" id="IPR004843">
    <property type="entry name" value="Calcineurin-like_PHP"/>
</dbReference>
<reference evidence="2 3" key="1">
    <citation type="journal article" date="2016" name="Microbiol. Immunol.">
        <title>Complete genome sequence of Streptococcus troglodytae TKU31 isolated from the oral cavity of a chimpanzee (Pan troglodytes).</title>
        <authorList>
            <person name="Okamoto M."/>
            <person name="Naito M."/>
            <person name="Miyanohara M."/>
            <person name="Imai S."/>
            <person name="Nomura Y."/>
            <person name="Saito W."/>
            <person name="Momoi Y."/>
            <person name="Takada K."/>
            <person name="Miyabe-Nishiwaki T."/>
            <person name="Tomonaga M."/>
            <person name="Hanada N."/>
        </authorList>
    </citation>
    <scope>NUCLEOTIDE SEQUENCE [LARGE SCALE GENOMIC DNA]</scope>
    <source>
        <strain evidence="3">TKU 31</strain>
    </source>
</reference>
<sequence length="324" mass="38137">MITRIIKARPDPHIAIVSYMAIAKNFFKAIFTYFCYNEAMTKLAIMSDLHIDLNHFGTLEIETLKQVLHQQRIDHLHLAGDISNHFYDVTLPFIEELEKDVKVTYNLGNHDMLDLDEEAIQASDFQVHQIGSAFLLAFHAWYDYSFSNQKRTKIDSLKKTFWFDRRLQRLKDDLTITQESLIKLNQILYSLPSQRLIVAMHFVPHQEFLMTHPRFAPFNAFLGSQKFHPLFVQHQIKDVTFGHAHRSFGDVKLDGVVYHSRPLGYIREWDLTIDFVNQHPQYNPSGSWNLSKRYNAVKHLSDYQTYKRDHLAKEFSHSMTIFDC</sequence>
<dbReference type="Proteomes" id="UP000217758">
    <property type="component" value="Chromosome"/>
</dbReference>
<name>A0A1L7LKL9_9STRE</name>
<gene>
    <name evidence="2" type="ORF">SRT_13990</name>
</gene>
<accession>A0A1L7LKL9</accession>